<name>A0A512NKV5_9HYPH</name>
<dbReference type="InterPro" id="IPR011992">
    <property type="entry name" value="EF-hand-dom_pair"/>
</dbReference>
<dbReference type="Proteomes" id="UP000321058">
    <property type="component" value="Unassembled WGS sequence"/>
</dbReference>
<dbReference type="RefSeq" id="WP_147154956.1">
    <property type="nucleotide sequence ID" value="NZ_BKAJ01000134.1"/>
</dbReference>
<dbReference type="OrthoDB" id="7376531at2"/>
<dbReference type="PROSITE" id="PS50222">
    <property type="entry name" value="EF_HAND_2"/>
    <property type="match status" value="1"/>
</dbReference>
<evidence type="ECO:0000256" key="1">
    <source>
        <dbReference type="SAM" id="SignalP"/>
    </source>
</evidence>
<dbReference type="SUPFAM" id="SSF47473">
    <property type="entry name" value="EF-hand"/>
    <property type="match status" value="1"/>
</dbReference>
<protein>
    <recommendedName>
        <fullName evidence="2">EF-hand domain-containing protein</fullName>
    </recommendedName>
</protein>
<comment type="caution">
    <text evidence="3">The sequence shown here is derived from an EMBL/GenBank/DDBJ whole genome shotgun (WGS) entry which is preliminary data.</text>
</comment>
<feature type="signal peptide" evidence="1">
    <location>
        <begin position="1"/>
        <end position="23"/>
    </location>
</feature>
<reference evidence="3 4" key="1">
    <citation type="submission" date="2019-07" db="EMBL/GenBank/DDBJ databases">
        <title>Whole genome shotgun sequence of Reyranella soli NBRC 108950.</title>
        <authorList>
            <person name="Hosoyama A."/>
            <person name="Uohara A."/>
            <person name="Ohji S."/>
            <person name="Ichikawa N."/>
        </authorList>
    </citation>
    <scope>NUCLEOTIDE SEQUENCE [LARGE SCALE GENOMIC DNA]</scope>
    <source>
        <strain evidence="3 4">NBRC 108950</strain>
    </source>
</reference>
<keyword evidence="1" id="KW-0732">Signal</keyword>
<organism evidence="3 4">
    <name type="scientific">Reyranella soli</name>
    <dbReference type="NCBI Taxonomy" id="1230389"/>
    <lineage>
        <taxon>Bacteria</taxon>
        <taxon>Pseudomonadati</taxon>
        <taxon>Pseudomonadota</taxon>
        <taxon>Alphaproteobacteria</taxon>
        <taxon>Hyphomicrobiales</taxon>
        <taxon>Reyranellaceae</taxon>
        <taxon>Reyranella</taxon>
    </lineage>
</organism>
<gene>
    <name evidence="3" type="ORF">RSO01_67470</name>
</gene>
<evidence type="ECO:0000313" key="4">
    <source>
        <dbReference type="Proteomes" id="UP000321058"/>
    </source>
</evidence>
<feature type="chain" id="PRO_5021739834" description="EF-hand domain-containing protein" evidence="1">
    <location>
        <begin position="24"/>
        <end position="156"/>
    </location>
</feature>
<accession>A0A512NKV5</accession>
<dbReference type="AlphaFoldDB" id="A0A512NKV5"/>
<sequence length="156" mass="16427">MTRTISLFAVAAIGVAMAAPAWAATDAECQDMWKKADTNGDGVLSDKESIRYVALMRVGDRTIATEGKITQAEFMDSCKADIYAPRKADEGAPLKGANSFTEGQAKDRAIGHGGVDAVAGLKKDDDGIWRGTGTQAGKSVEIAVDYKGNVVTKAQQ</sequence>
<evidence type="ECO:0000313" key="3">
    <source>
        <dbReference type="EMBL" id="GEP59581.1"/>
    </source>
</evidence>
<dbReference type="EMBL" id="BKAJ01000134">
    <property type="protein sequence ID" value="GEP59581.1"/>
    <property type="molecule type" value="Genomic_DNA"/>
</dbReference>
<dbReference type="InterPro" id="IPR002048">
    <property type="entry name" value="EF_hand_dom"/>
</dbReference>
<feature type="domain" description="EF-hand" evidence="2">
    <location>
        <begin position="24"/>
        <end position="59"/>
    </location>
</feature>
<evidence type="ECO:0000259" key="2">
    <source>
        <dbReference type="PROSITE" id="PS50222"/>
    </source>
</evidence>
<dbReference type="GO" id="GO:0005509">
    <property type="term" value="F:calcium ion binding"/>
    <property type="evidence" value="ECO:0007669"/>
    <property type="project" value="InterPro"/>
</dbReference>
<proteinExistence type="predicted"/>
<keyword evidence="4" id="KW-1185">Reference proteome</keyword>